<name>A0A0F9AIP2_9ZZZZ</name>
<reference evidence="1" key="1">
    <citation type="journal article" date="2015" name="Nature">
        <title>Complex archaea that bridge the gap between prokaryotes and eukaryotes.</title>
        <authorList>
            <person name="Spang A."/>
            <person name="Saw J.H."/>
            <person name="Jorgensen S.L."/>
            <person name="Zaremba-Niedzwiedzka K."/>
            <person name="Martijn J."/>
            <person name="Lind A.E."/>
            <person name="van Eijk R."/>
            <person name="Schleper C."/>
            <person name="Guy L."/>
            <person name="Ettema T.J."/>
        </authorList>
    </citation>
    <scope>NUCLEOTIDE SEQUENCE</scope>
</reference>
<evidence type="ECO:0000313" key="1">
    <source>
        <dbReference type="EMBL" id="KKL09250.1"/>
    </source>
</evidence>
<feature type="non-terminal residue" evidence="1">
    <location>
        <position position="118"/>
    </location>
</feature>
<gene>
    <name evidence="1" type="ORF">LCGC14_2567760</name>
</gene>
<organism evidence="1">
    <name type="scientific">marine sediment metagenome</name>
    <dbReference type="NCBI Taxonomy" id="412755"/>
    <lineage>
        <taxon>unclassified sequences</taxon>
        <taxon>metagenomes</taxon>
        <taxon>ecological metagenomes</taxon>
    </lineage>
</organism>
<sequence length="118" mass="13613">MSREAEELACKFHQTYERLAPDFGYETREASAKPWNDVPENNRKLMTAVCAELLDLFAVVKIDKLREALMIIVNETSLGIEFAEEPHLHNYRDMRDVAEIALGVDPRQADEEEECQED</sequence>
<accession>A0A0F9AIP2</accession>
<dbReference type="EMBL" id="LAZR01042560">
    <property type="protein sequence ID" value="KKL09250.1"/>
    <property type="molecule type" value="Genomic_DNA"/>
</dbReference>
<comment type="caution">
    <text evidence="1">The sequence shown here is derived from an EMBL/GenBank/DDBJ whole genome shotgun (WGS) entry which is preliminary data.</text>
</comment>
<proteinExistence type="predicted"/>
<protein>
    <submittedName>
        <fullName evidence="1">Uncharacterized protein</fullName>
    </submittedName>
</protein>
<dbReference type="AlphaFoldDB" id="A0A0F9AIP2"/>